<dbReference type="AlphaFoldDB" id="A0AA40C7U6"/>
<evidence type="ECO:0000256" key="15">
    <source>
        <dbReference type="ARBA" id="ARBA00066458"/>
    </source>
</evidence>
<feature type="domain" description="FMN hydroxy acid dehydrogenase" evidence="19">
    <location>
        <begin position="112"/>
        <end position="485"/>
    </location>
</feature>
<dbReference type="InterPro" id="IPR001199">
    <property type="entry name" value="Cyt_B5-like_heme/steroid-bd"/>
</dbReference>
<keyword evidence="5" id="KW-0349">Heme</keyword>
<evidence type="ECO:0000313" key="21">
    <source>
        <dbReference type="Proteomes" id="UP001174934"/>
    </source>
</evidence>
<keyword evidence="11" id="KW-0496">Mitochondrion</keyword>
<evidence type="ECO:0000256" key="11">
    <source>
        <dbReference type="ARBA" id="ARBA00023128"/>
    </source>
</evidence>
<dbReference type="CDD" id="cd02922">
    <property type="entry name" value="FCB2_FMN"/>
    <property type="match status" value="1"/>
</dbReference>
<evidence type="ECO:0000256" key="13">
    <source>
        <dbReference type="ARBA" id="ARBA00061137"/>
    </source>
</evidence>
<dbReference type="InterPro" id="IPR036400">
    <property type="entry name" value="Cyt_B5-like_heme/steroid_sf"/>
</dbReference>
<dbReference type="Pfam" id="PF01070">
    <property type="entry name" value="FMN_dh"/>
    <property type="match status" value="1"/>
</dbReference>
<name>A0AA40C7U6_9PEZI</name>
<proteinExistence type="inferred from homology"/>
<evidence type="ECO:0000256" key="14">
    <source>
        <dbReference type="ARBA" id="ARBA00061589"/>
    </source>
</evidence>
<keyword evidence="21" id="KW-1185">Reference proteome</keyword>
<keyword evidence="6" id="KW-0285">Flavoprotein</keyword>
<keyword evidence="10" id="KW-0408">Iron</keyword>
<evidence type="ECO:0000256" key="5">
    <source>
        <dbReference type="ARBA" id="ARBA00022617"/>
    </source>
</evidence>
<dbReference type="InterPro" id="IPR037458">
    <property type="entry name" value="L-MDH/L-LDH_FMN-bd"/>
</dbReference>
<evidence type="ECO:0000256" key="4">
    <source>
        <dbReference type="ARBA" id="ARBA00011881"/>
    </source>
</evidence>
<evidence type="ECO:0000256" key="12">
    <source>
        <dbReference type="ARBA" id="ARBA00052399"/>
    </source>
</evidence>
<comment type="similarity">
    <text evidence="14">In the N-terminal section; belongs to the cytochrome b5 family.</text>
</comment>
<evidence type="ECO:0000259" key="18">
    <source>
        <dbReference type="PROSITE" id="PS50255"/>
    </source>
</evidence>
<evidence type="ECO:0000256" key="3">
    <source>
        <dbReference type="ARBA" id="ARBA00004569"/>
    </source>
</evidence>
<dbReference type="Pfam" id="PF00173">
    <property type="entry name" value="Cyt-b5"/>
    <property type="match status" value="1"/>
</dbReference>
<comment type="subunit">
    <text evidence="4">Homotetramer.</text>
</comment>
<evidence type="ECO:0000313" key="20">
    <source>
        <dbReference type="EMBL" id="KAK0628402.1"/>
    </source>
</evidence>
<dbReference type="InterPro" id="IPR000262">
    <property type="entry name" value="FMN-dep_DH"/>
</dbReference>
<protein>
    <recommendedName>
        <fullName evidence="16">L-lactate dehydrogenase (cytochrome)</fullName>
        <ecNumber evidence="15">1.1.2.3</ecNumber>
    </recommendedName>
</protein>
<accession>A0AA40C7U6</accession>
<dbReference type="GO" id="GO:0005758">
    <property type="term" value="C:mitochondrial intermembrane space"/>
    <property type="evidence" value="ECO:0007669"/>
    <property type="project" value="UniProtKB-SubCell"/>
</dbReference>
<feature type="compositionally biased region" description="Basic and acidic residues" evidence="17">
    <location>
        <begin position="280"/>
        <end position="289"/>
    </location>
</feature>
<dbReference type="PANTHER" id="PTHR10578">
    <property type="entry name" value="S -2-HYDROXY-ACID OXIDASE-RELATED"/>
    <property type="match status" value="1"/>
</dbReference>
<evidence type="ECO:0000256" key="7">
    <source>
        <dbReference type="ARBA" id="ARBA00022643"/>
    </source>
</evidence>
<dbReference type="InterPro" id="IPR013785">
    <property type="entry name" value="Aldolase_TIM"/>
</dbReference>
<gene>
    <name evidence="20" type="ORF">B0T17DRAFT_588527</name>
</gene>
<feature type="compositionally biased region" description="Low complexity" evidence="17">
    <location>
        <begin position="97"/>
        <end position="109"/>
    </location>
</feature>
<dbReference type="FunFam" id="3.20.20.70:FF:000062">
    <property type="entry name" value="Cytochrome b2, mitochondrial, putative"/>
    <property type="match status" value="1"/>
</dbReference>
<dbReference type="Gene3D" id="3.10.120.10">
    <property type="entry name" value="Cytochrome b5-like heme/steroid binding domain"/>
    <property type="match status" value="1"/>
</dbReference>
<dbReference type="PROSITE" id="PS50255">
    <property type="entry name" value="CYTOCHROME_B5_2"/>
    <property type="match status" value="1"/>
</dbReference>
<dbReference type="PRINTS" id="PR00363">
    <property type="entry name" value="CYTOCHROMEB5"/>
</dbReference>
<dbReference type="Gene3D" id="3.20.20.70">
    <property type="entry name" value="Aldolase class I"/>
    <property type="match status" value="1"/>
</dbReference>
<comment type="caution">
    <text evidence="20">The sequence shown here is derived from an EMBL/GenBank/DDBJ whole genome shotgun (WGS) entry which is preliminary data.</text>
</comment>
<dbReference type="SUPFAM" id="SSF55856">
    <property type="entry name" value="Cytochrome b5-like heme/steroid binding domain"/>
    <property type="match status" value="1"/>
</dbReference>
<dbReference type="GO" id="GO:0020037">
    <property type="term" value="F:heme binding"/>
    <property type="evidence" value="ECO:0007669"/>
    <property type="project" value="InterPro"/>
</dbReference>
<evidence type="ECO:0000256" key="10">
    <source>
        <dbReference type="ARBA" id="ARBA00023004"/>
    </source>
</evidence>
<dbReference type="InterPro" id="IPR037396">
    <property type="entry name" value="FMN_HAD"/>
</dbReference>
<evidence type="ECO:0000256" key="6">
    <source>
        <dbReference type="ARBA" id="ARBA00022630"/>
    </source>
</evidence>
<dbReference type="EC" id="1.1.2.3" evidence="15"/>
<evidence type="ECO:0000256" key="8">
    <source>
        <dbReference type="ARBA" id="ARBA00022723"/>
    </source>
</evidence>
<comment type="subcellular location">
    <subcellularLocation>
        <location evidence="3">Mitochondrion intermembrane space</location>
    </subcellularLocation>
</comment>
<dbReference type="PROSITE" id="PS00191">
    <property type="entry name" value="CYTOCHROME_B5_1"/>
    <property type="match status" value="1"/>
</dbReference>
<organism evidence="20 21">
    <name type="scientific">Bombardia bombarda</name>
    <dbReference type="NCBI Taxonomy" id="252184"/>
    <lineage>
        <taxon>Eukaryota</taxon>
        <taxon>Fungi</taxon>
        <taxon>Dikarya</taxon>
        <taxon>Ascomycota</taxon>
        <taxon>Pezizomycotina</taxon>
        <taxon>Sordariomycetes</taxon>
        <taxon>Sordariomycetidae</taxon>
        <taxon>Sordariales</taxon>
        <taxon>Lasiosphaeriaceae</taxon>
        <taxon>Bombardia</taxon>
    </lineage>
</organism>
<dbReference type="GO" id="GO:0004460">
    <property type="term" value="F:L-lactate dehydrogenase (cytochrome) activity"/>
    <property type="evidence" value="ECO:0007669"/>
    <property type="project" value="UniProtKB-EC"/>
</dbReference>
<evidence type="ECO:0000256" key="2">
    <source>
        <dbReference type="ARBA" id="ARBA00001970"/>
    </source>
</evidence>
<keyword evidence="9" id="KW-0560">Oxidoreductase</keyword>
<comment type="cofactor">
    <cofactor evidence="2">
        <name>heme b</name>
        <dbReference type="ChEBI" id="CHEBI:60344"/>
    </cofactor>
</comment>
<dbReference type="GO" id="GO:0046872">
    <property type="term" value="F:metal ion binding"/>
    <property type="evidence" value="ECO:0007669"/>
    <property type="project" value="UniProtKB-KW"/>
</dbReference>
<evidence type="ECO:0000256" key="1">
    <source>
        <dbReference type="ARBA" id="ARBA00001917"/>
    </source>
</evidence>
<comment type="catalytic activity">
    <reaction evidence="12">
        <text>(S)-lactate + 2 Fe(III)-[cytochrome c] = 2 Fe(II)-[cytochrome c] + pyruvate + 2 H(+)</text>
        <dbReference type="Rhea" id="RHEA:19909"/>
        <dbReference type="Rhea" id="RHEA-COMP:10350"/>
        <dbReference type="Rhea" id="RHEA-COMP:14399"/>
        <dbReference type="ChEBI" id="CHEBI:15361"/>
        <dbReference type="ChEBI" id="CHEBI:15378"/>
        <dbReference type="ChEBI" id="CHEBI:16651"/>
        <dbReference type="ChEBI" id="CHEBI:29033"/>
        <dbReference type="ChEBI" id="CHEBI:29034"/>
        <dbReference type="EC" id="1.1.2.3"/>
    </reaction>
    <physiologicalReaction direction="left-to-right" evidence="12">
        <dbReference type="Rhea" id="RHEA:19910"/>
    </physiologicalReaction>
</comment>
<dbReference type="InterPro" id="IPR018506">
    <property type="entry name" value="Cyt_B5_heme-BS"/>
</dbReference>
<feature type="compositionally biased region" description="Basic and acidic residues" evidence="17">
    <location>
        <begin position="86"/>
        <end position="95"/>
    </location>
</feature>
<reference evidence="20" key="1">
    <citation type="submission" date="2023-06" db="EMBL/GenBank/DDBJ databases">
        <title>Genome-scale phylogeny and comparative genomics of the fungal order Sordariales.</title>
        <authorList>
            <consortium name="Lawrence Berkeley National Laboratory"/>
            <person name="Hensen N."/>
            <person name="Bonometti L."/>
            <person name="Westerberg I."/>
            <person name="Brannstrom I.O."/>
            <person name="Guillou S."/>
            <person name="Cros-Aarteil S."/>
            <person name="Calhoun S."/>
            <person name="Haridas S."/>
            <person name="Kuo A."/>
            <person name="Mondo S."/>
            <person name="Pangilinan J."/>
            <person name="Riley R."/>
            <person name="LaButti K."/>
            <person name="Andreopoulos B."/>
            <person name="Lipzen A."/>
            <person name="Chen C."/>
            <person name="Yanf M."/>
            <person name="Daum C."/>
            <person name="Ng V."/>
            <person name="Clum A."/>
            <person name="Steindorff A."/>
            <person name="Ohm R."/>
            <person name="Martin F."/>
            <person name="Silar P."/>
            <person name="Natvig D."/>
            <person name="Lalanne C."/>
            <person name="Gautier V."/>
            <person name="Ament-velasquez S.L."/>
            <person name="Kruys A."/>
            <person name="Hutchinson M.I."/>
            <person name="Powell A.J."/>
            <person name="Barry K."/>
            <person name="Miller A.N."/>
            <person name="Grigoriev I.V."/>
            <person name="Debuchy R."/>
            <person name="Gladieux P."/>
            <person name="Thoren M.H."/>
            <person name="Johannesson H."/>
        </authorList>
    </citation>
    <scope>NUCLEOTIDE SEQUENCE</scope>
    <source>
        <strain evidence="20">SMH3391-2</strain>
    </source>
</reference>
<evidence type="ECO:0000256" key="17">
    <source>
        <dbReference type="SAM" id="MobiDB-lite"/>
    </source>
</evidence>
<evidence type="ECO:0000256" key="9">
    <source>
        <dbReference type="ARBA" id="ARBA00023002"/>
    </source>
</evidence>
<feature type="region of interest" description="Disordered" evidence="17">
    <location>
        <begin position="85"/>
        <end position="114"/>
    </location>
</feature>
<sequence>MAKVYSADEVAKHRSADSCWVVLYGDVYDVTEFLPSHPGGSKIILQLAGRDATEEYDPIHPPGTLEENLKPEAKLGTIDPESLAKQQKENADKTKAAKAAAGQQDGQQQAPPPLHTLLNLDEIEAVAKTQVSKKCWAYYFSAGDDLFSKYYNGSVYRSILLRPRVFVDCTTATTATTLLGHKVGTPLYVSPAAMARLAHPDGEAGIARGISSFGAMQLVSNNASQTPEQIVADAKPGAVFGWQLYVQTTRAKSEAMLARINKLRDHFKCIVLTLDAPVPGKREHDEKSNLESQAVVDAASNDKAADEKRPGGGGVGQQLFWGTAADLTWDTTIPWIAKHTDLPIVLKGVQTHEDAYLAAQYARKHPGTIRAIILSNHGGRALDTAPPAVHTLLEIRKYCPEVFDTIEVWVDGGIKRGTDVVKALCLGAKAVGVGRAALWGLGAGGWQGVERTFEILQGEIDTCLKLLGVKEVSELGPRFVSVSSSPLDLSTIVSPYYSHRGLERRHQ</sequence>
<dbReference type="PANTHER" id="PTHR10578:SF82">
    <property type="entry name" value="CYTOCHROME B2, PUTATIVE (AFU_ORTHOLOGUE AFUA_1G07200)-RELATED"/>
    <property type="match status" value="1"/>
</dbReference>
<keyword evidence="7" id="KW-0288">FMN</keyword>
<dbReference type="SMART" id="SM01117">
    <property type="entry name" value="Cyt-b5"/>
    <property type="match status" value="1"/>
</dbReference>
<dbReference type="Proteomes" id="UP001174934">
    <property type="component" value="Unassembled WGS sequence"/>
</dbReference>
<comment type="cofactor">
    <cofactor evidence="1">
        <name>FMN</name>
        <dbReference type="ChEBI" id="CHEBI:58210"/>
    </cofactor>
</comment>
<keyword evidence="8" id="KW-0479">Metal-binding</keyword>
<comment type="similarity">
    <text evidence="13">In the C-terminal section; belongs to the FMN-dependent alpha-hydroxy acid dehydrogenase family.</text>
</comment>
<feature type="region of interest" description="Disordered" evidence="17">
    <location>
        <begin position="280"/>
        <end position="315"/>
    </location>
</feature>
<dbReference type="SUPFAM" id="SSF51395">
    <property type="entry name" value="FMN-linked oxidoreductases"/>
    <property type="match status" value="1"/>
</dbReference>
<dbReference type="EMBL" id="JAULSR010000002">
    <property type="protein sequence ID" value="KAK0628402.1"/>
    <property type="molecule type" value="Genomic_DNA"/>
</dbReference>
<evidence type="ECO:0000256" key="16">
    <source>
        <dbReference type="ARBA" id="ARBA00068515"/>
    </source>
</evidence>
<dbReference type="PROSITE" id="PS51349">
    <property type="entry name" value="FMN_HYDROXY_ACID_DH_2"/>
    <property type="match status" value="1"/>
</dbReference>
<dbReference type="FunFam" id="3.10.120.10:FF:000012">
    <property type="entry name" value="Mitochondrial cytochrome b2, putative"/>
    <property type="match status" value="1"/>
</dbReference>
<feature type="domain" description="Cytochrome b5 heme-binding" evidence="18">
    <location>
        <begin position="2"/>
        <end position="79"/>
    </location>
</feature>
<evidence type="ECO:0000259" key="19">
    <source>
        <dbReference type="PROSITE" id="PS51349"/>
    </source>
</evidence>